<evidence type="ECO:0000256" key="9">
    <source>
        <dbReference type="ARBA" id="ARBA00023303"/>
    </source>
</evidence>
<keyword evidence="14" id="KW-1185">Reference proteome</keyword>
<dbReference type="AlphaFoldDB" id="A0A9Q0YPK9"/>
<evidence type="ECO:0000313" key="13">
    <source>
        <dbReference type="EMBL" id="KAJ8026212.1"/>
    </source>
</evidence>
<feature type="transmembrane region" description="Helical" evidence="12">
    <location>
        <begin position="418"/>
        <end position="438"/>
    </location>
</feature>
<comment type="caution">
    <text evidence="13">The sequence shown here is derived from an EMBL/GenBank/DDBJ whole genome shotgun (WGS) entry which is preliminary data.</text>
</comment>
<sequence>MFMMGLSISTTGIGTKDLGDEDQVLGKAGLYHYVNLQGGGELVDLTKAAIKSGNFDELEAKIASPELKKFMYHDGAGAYIPITELIEKRNRENADAKPILAAGKKKRPSTVFPEPAWANLNAEVFFPTVISVVKLVCWRLDERGSVGETILHLCCLNASGVHIELAKRLLKAYPCLAQDIYVGDLYYGESCLHLAVVNENISMVKLLIQSRAFVNQRCSGSYFMTADQHKTRRDTYEHDWYKINGRTNYEGLCYYGEYPLSFAACLQKPEIVLYLHSKGADINLQDTNGNTALHLAVIHNDEDMFKLLYELGANTKIKNRQGYTVLSLSAALSRVNLFHLIIGLERQISWKFVNITCARYELDNLDSINPDGTININSVLYAFLNKSHSSTLEDHISLEGLIRVLMDEKWKCYGRFHFYSRLFAYILYMVTITIAFYLRPVKDIYSVSASLDIIFDNATTLELHNFTVEDPCYLLYVHTPAQKVRIIMETICFVIAIVYLAYCVWDLYGIGLKTTFVQLKASPGRLFFMLSCLSITCSGFGRIPPCFPFYEDVCVVMAILLSWPYCFFFLRAFTKFGRFIAMIYQMMATDLIIFILIYAVVVLAFSQTMHIIYIGFATNSFIYGDSIFGMFVLSLGEIEDIYRSFDLTRYPMAAKWSQIILVLEQDLSNSKRRKVLTSYSTPGWSGPNSRAMSLQTQDDNFDDHAIMISNRRHERYKNMTFVDGKWQENKPSSARDINMSVPTKSSSSLSNDQGSVSDNVQLI</sequence>
<feature type="transmembrane region" description="Helical" evidence="12">
    <location>
        <begin position="549"/>
        <end position="570"/>
    </location>
</feature>
<dbReference type="SMART" id="SM00248">
    <property type="entry name" value="ANK"/>
    <property type="match status" value="5"/>
</dbReference>
<keyword evidence="12" id="KW-1133">Transmembrane helix</keyword>
<protein>
    <submittedName>
        <fullName evidence="13">Transient receptor potential cation channel subfamily V member 6</fullName>
    </submittedName>
</protein>
<keyword evidence="10" id="KW-0040">ANK repeat</keyword>
<accession>A0A9Q0YPK9</accession>
<dbReference type="EMBL" id="JAIZAY010000017">
    <property type="protein sequence ID" value="KAJ8026212.1"/>
    <property type="molecule type" value="Genomic_DNA"/>
</dbReference>
<evidence type="ECO:0000256" key="2">
    <source>
        <dbReference type="ARBA" id="ARBA00022448"/>
    </source>
</evidence>
<keyword evidence="4" id="KW-0109">Calcium transport</keyword>
<feature type="compositionally biased region" description="Polar residues" evidence="11">
    <location>
        <begin position="740"/>
        <end position="763"/>
    </location>
</feature>
<keyword evidence="9" id="KW-0407">Ion channel</keyword>
<keyword evidence="3" id="KW-1003">Cell membrane</keyword>
<comment type="subcellular location">
    <subcellularLocation>
        <location evidence="1">Cell membrane</location>
        <topology evidence="1">Multi-pass membrane protein</topology>
    </subcellularLocation>
</comment>
<feature type="transmembrane region" description="Helical" evidence="12">
    <location>
        <begin position="582"/>
        <end position="605"/>
    </location>
</feature>
<feature type="transmembrane region" description="Helical" evidence="12">
    <location>
        <begin position="486"/>
        <end position="505"/>
    </location>
</feature>
<keyword evidence="8" id="KW-0406">Ion transport</keyword>
<keyword evidence="6" id="KW-0677">Repeat</keyword>
<dbReference type="GO" id="GO:0005262">
    <property type="term" value="F:calcium channel activity"/>
    <property type="evidence" value="ECO:0007669"/>
    <property type="project" value="UniProtKB-KW"/>
</dbReference>
<feature type="repeat" description="ANK" evidence="10">
    <location>
        <begin position="187"/>
        <end position="219"/>
    </location>
</feature>
<dbReference type="InterPro" id="IPR036770">
    <property type="entry name" value="Ankyrin_rpt-contain_sf"/>
</dbReference>
<dbReference type="Pfam" id="PF12796">
    <property type="entry name" value="Ank_2"/>
    <property type="match status" value="2"/>
</dbReference>
<keyword evidence="5" id="KW-0107">Calcium channel</keyword>
<feature type="region of interest" description="Disordered" evidence="11">
    <location>
        <begin position="727"/>
        <end position="763"/>
    </location>
</feature>
<feature type="repeat" description="ANK" evidence="10">
    <location>
        <begin position="288"/>
        <end position="320"/>
    </location>
</feature>
<dbReference type="Proteomes" id="UP001152320">
    <property type="component" value="Chromosome 17"/>
</dbReference>
<dbReference type="PROSITE" id="PS50297">
    <property type="entry name" value="ANK_REP_REGION"/>
    <property type="match status" value="3"/>
</dbReference>
<keyword evidence="12" id="KW-0472">Membrane</keyword>
<evidence type="ECO:0000256" key="4">
    <source>
        <dbReference type="ARBA" id="ARBA00022568"/>
    </source>
</evidence>
<dbReference type="OrthoDB" id="533508at2759"/>
<dbReference type="GO" id="GO:0098703">
    <property type="term" value="P:calcium ion import across plasma membrane"/>
    <property type="evidence" value="ECO:0007669"/>
    <property type="project" value="TreeGrafter"/>
</dbReference>
<evidence type="ECO:0000256" key="1">
    <source>
        <dbReference type="ARBA" id="ARBA00004651"/>
    </source>
</evidence>
<dbReference type="GO" id="GO:0005886">
    <property type="term" value="C:plasma membrane"/>
    <property type="evidence" value="ECO:0007669"/>
    <property type="project" value="UniProtKB-SubCell"/>
</dbReference>
<feature type="transmembrane region" description="Helical" evidence="12">
    <location>
        <begin position="526"/>
        <end position="543"/>
    </location>
</feature>
<evidence type="ECO:0000313" key="14">
    <source>
        <dbReference type="Proteomes" id="UP001152320"/>
    </source>
</evidence>
<evidence type="ECO:0000256" key="5">
    <source>
        <dbReference type="ARBA" id="ARBA00022673"/>
    </source>
</evidence>
<feature type="repeat" description="ANK" evidence="10">
    <location>
        <begin position="255"/>
        <end position="287"/>
    </location>
</feature>
<keyword evidence="2" id="KW-0813">Transport</keyword>
<evidence type="ECO:0000256" key="7">
    <source>
        <dbReference type="ARBA" id="ARBA00022837"/>
    </source>
</evidence>
<dbReference type="PANTHER" id="PTHR10582:SF28">
    <property type="entry name" value="NANCHUNG, ISOFORM B"/>
    <property type="match status" value="1"/>
</dbReference>
<evidence type="ECO:0000256" key="3">
    <source>
        <dbReference type="ARBA" id="ARBA00022475"/>
    </source>
</evidence>
<proteinExistence type="predicted"/>
<keyword evidence="7" id="KW-0106">Calcium</keyword>
<dbReference type="InterPro" id="IPR002110">
    <property type="entry name" value="Ankyrin_rpt"/>
</dbReference>
<dbReference type="InterPro" id="IPR024862">
    <property type="entry name" value="TRPV"/>
</dbReference>
<keyword evidence="12" id="KW-0812">Transmembrane</keyword>
<name>A0A9Q0YPK9_HOLLE</name>
<evidence type="ECO:0000256" key="11">
    <source>
        <dbReference type="SAM" id="MobiDB-lite"/>
    </source>
</evidence>
<dbReference type="PROSITE" id="PS50088">
    <property type="entry name" value="ANK_REPEAT"/>
    <property type="match status" value="3"/>
</dbReference>
<keyword evidence="13" id="KW-0675">Receptor</keyword>
<dbReference type="PANTHER" id="PTHR10582">
    <property type="entry name" value="TRANSIENT RECEPTOR POTENTIAL ION CHANNEL PROTEIN"/>
    <property type="match status" value="1"/>
</dbReference>
<organism evidence="13 14">
    <name type="scientific">Holothuria leucospilota</name>
    <name type="common">Black long sea cucumber</name>
    <name type="synonym">Mertensiothuria leucospilota</name>
    <dbReference type="NCBI Taxonomy" id="206669"/>
    <lineage>
        <taxon>Eukaryota</taxon>
        <taxon>Metazoa</taxon>
        <taxon>Echinodermata</taxon>
        <taxon>Eleutherozoa</taxon>
        <taxon>Echinozoa</taxon>
        <taxon>Holothuroidea</taxon>
        <taxon>Aspidochirotacea</taxon>
        <taxon>Aspidochirotida</taxon>
        <taxon>Holothuriidae</taxon>
        <taxon>Holothuria</taxon>
    </lineage>
</organism>
<evidence type="ECO:0000256" key="10">
    <source>
        <dbReference type="PROSITE-ProRule" id="PRU00023"/>
    </source>
</evidence>
<evidence type="ECO:0000256" key="12">
    <source>
        <dbReference type="SAM" id="Phobius"/>
    </source>
</evidence>
<evidence type="ECO:0000256" key="8">
    <source>
        <dbReference type="ARBA" id="ARBA00023065"/>
    </source>
</evidence>
<evidence type="ECO:0000256" key="6">
    <source>
        <dbReference type="ARBA" id="ARBA00022737"/>
    </source>
</evidence>
<dbReference type="SUPFAM" id="SSF48403">
    <property type="entry name" value="Ankyrin repeat"/>
    <property type="match status" value="1"/>
</dbReference>
<gene>
    <name evidence="13" type="ORF">HOLleu_34001</name>
</gene>
<reference evidence="13" key="1">
    <citation type="submission" date="2021-10" db="EMBL/GenBank/DDBJ databases">
        <title>Tropical sea cucumber genome reveals ecological adaptation and Cuvierian tubules defense mechanism.</title>
        <authorList>
            <person name="Chen T."/>
        </authorList>
    </citation>
    <scope>NUCLEOTIDE SEQUENCE</scope>
    <source>
        <strain evidence="13">Nanhai2018</strain>
        <tissue evidence="13">Muscle</tissue>
    </source>
</reference>
<dbReference type="Gene3D" id="1.25.40.20">
    <property type="entry name" value="Ankyrin repeat-containing domain"/>
    <property type="match status" value="1"/>
</dbReference>